<organism evidence="6 7">
    <name type="scientific">Basidiobolus ranarum</name>
    <dbReference type="NCBI Taxonomy" id="34480"/>
    <lineage>
        <taxon>Eukaryota</taxon>
        <taxon>Fungi</taxon>
        <taxon>Fungi incertae sedis</taxon>
        <taxon>Zoopagomycota</taxon>
        <taxon>Entomophthoromycotina</taxon>
        <taxon>Basidiobolomycetes</taxon>
        <taxon>Basidiobolales</taxon>
        <taxon>Basidiobolaceae</taxon>
        <taxon>Basidiobolus</taxon>
    </lineage>
</organism>
<evidence type="ECO:0000256" key="3">
    <source>
        <dbReference type="ARBA" id="ARBA00016811"/>
    </source>
</evidence>
<comment type="similarity">
    <text evidence="2">Belongs to the Integrator subunit 10 family.</text>
</comment>
<proteinExistence type="inferred from homology"/>
<protein>
    <recommendedName>
        <fullName evidence="3">Integrator complex subunit 10</fullName>
    </recommendedName>
</protein>
<dbReference type="Proteomes" id="UP001479436">
    <property type="component" value="Unassembled WGS sequence"/>
</dbReference>
<keyword evidence="4" id="KW-0539">Nucleus</keyword>
<sequence length="713" mass="81918">MSLAGNSLVDVLENIKNDLNNGVIEIAKLKIILLASKYETIFEVQLLLFEIVLAGRDFTRALKVLRDLRVKHGSKEEYRSLICRIAHSTLHGSKEELAELFHLLPRDTRKELLIEVGGIYIRRNHLFDACRIYAFVCYFFPELIPHYGPLAAELVIKTEKESRLPLQVNIYRQFLLRGILPQIFSVKVKVGQEIKRYSTYKATQVEISYDRLLEWMKLHQAYYLSRIQWNTMHNSFVHIAKQCDYLPENCEITSATPVEGSNSFFPDKLLESLCLQKYVWPIPLKSLFLSSCLVQICFEYQSLIFNPSKLNGTSEPSDIHQCSILLIPHLVECFIPVGGSKLTETKHSHSEKKSSKRVKTSKSSQIESTAKAMPVNGKGLFEASSSRSTPDGNRIESTQAIIALRKAQELLGLIEGIDHGCILDQIVNDWSLPFHIVNAILLCKADVRMMQKQYSDAHATYLLLSSRCQTRWQDKANTKSVTSAPFHPLYHFRLLYLLSLTSEQMESLKAARKYIFPILSSGLPCCIEDLRTQVEKSSKFRLKPVTSFELLSYSIQRLVALYEHEIKQTGFNHDLIGDLLVLLQYTEVKLLDKLRWISSMLIQNGSFVYREFFNFTFSEVILQQIFQVKNINALQISLLPVKVVSDHSSSIISEVSQVDQNRMLEAQLQLAVEKTPKKILLLREFCKRSYLRDQGLSSHMWQRNIHSLGEFWN</sequence>
<dbReference type="EMBL" id="JASJQH010000325">
    <property type="protein sequence ID" value="KAK9765042.1"/>
    <property type="molecule type" value="Genomic_DNA"/>
</dbReference>
<name>A0ABR2WU41_9FUNG</name>
<feature type="region of interest" description="Disordered" evidence="5">
    <location>
        <begin position="345"/>
        <end position="369"/>
    </location>
</feature>
<evidence type="ECO:0000256" key="2">
    <source>
        <dbReference type="ARBA" id="ARBA00010391"/>
    </source>
</evidence>
<dbReference type="PANTHER" id="PTHR16055">
    <property type="entry name" value="INTEGRATOR COMPLEX SUBUNIT 10"/>
    <property type="match status" value="1"/>
</dbReference>
<comment type="caution">
    <text evidence="6">The sequence shown here is derived from an EMBL/GenBank/DDBJ whole genome shotgun (WGS) entry which is preliminary data.</text>
</comment>
<keyword evidence="7" id="KW-1185">Reference proteome</keyword>
<reference evidence="6 7" key="1">
    <citation type="submission" date="2023-04" db="EMBL/GenBank/DDBJ databases">
        <title>Genome of Basidiobolus ranarum AG-B5.</title>
        <authorList>
            <person name="Stajich J.E."/>
            <person name="Carter-House D."/>
            <person name="Gryganskyi A."/>
        </authorList>
    </citation>
    <scope>NUCLEOTIDE SEQUENCE [LARGE SCALE GENOMIC DNA]</scope>
    <source>
        <strain evidence="6 7">AG-B5</strain>
    </source>
</reference>
<dbReference type="PANTHER" id="PTHR16055:SF2">
    <property type="entry name" value="INTEGRATOR COMPLEX SUBUNIT 10"/>
    <property type="match status" value="1"/>
</dbReference>
<comment type="subcellular location">
    <subcellularLocation>
        <location evidence="1">Nucleus</location>
    </subcellularLocation>
</comment>
<accession>A0ABR2WU41</accession>
<dbReference type="InterPro" id="IPR026164">
    <property type="entry name" value="Int_cplx_su10"/>
</dbReference>
<evidence type="ECO:0000313" key="7">
    <source>
        <dbReference type="Proteomes" id="UP001479436"/>
    </source>
</evidence>
<gene>
    <name evidence="6" type="primary">INTS10_4</name>
    <name evidence="6" type="ORF">K7432_006944</name>
</gene>
<evidence type="ECO:0000256" key="4">
    <source>
        <dbReference type="ARBA" id="ARBA00023242"/>
    </source>
</evidence>
<evidence type="ECO:0000256" key="1">
    <source>
        <dbReference type="ARBA" id="ARBA00004123"/>
    </source>
</evidence>
<evidence type="ECO:0000256" key="5">
    <source>
        <dbReference type="SAM" id="MobiDB-lite"/>
    </source>
</evidence>
<evidence type="ECO:0000313" key="6">
    <source>
        <dbReference type="EMBL" id="KAK9765042.1"/>
    </source>
</evidence>